<feature type="region of interest" description="Disordered" evidence="1">
    <location>
        <begin position="1"/>
        <end position="105"/>
    </location>
</feature>
<gene>
    <name evidence="2" type="ORF">PLEPLA_LOCUS41909</name>
</gene>
<keyword evidence="3" id="KW-1185">Reference proteome</keyword>
<dbReference type="AlphaFoldDB" id="A0A9N7VJQ6"/>
<proteinExistence type="predicted"/>
<evidence type="ECO:0000256" key="1">
    <source>
        <dbReference type="SAM" id="MobiDB-lite"/>
    </source>
</evidence>
<sequence>MLIPCSRGTDGTEGRYGVASTDGEKDGWREGHEGREGRMERSVRTWMRTGTDGEKDGGREGRMERRTEGEKDGWREGRRERRTEGEKDGWREGRMDGEKDGWIPSTITPISAISSALRAMPLPNKSRAVF</sequence>
<feature type="compositionally biased region" description="Basic and acidic residues" evidence="1">
    <location>
        <begin position="51"/>
        <end position="101"/>
    </location>
</feature>
<dbReference type="EMBL" id="CADEAL010004200">
    <property type="protein sequence ID" value="CAB1454147.1"/>
    <property type="molecule type" value="Genomic_DNA"/>
</dbReference>
<feature type="compositionally biased region" description="Basic and acidic residues" evidence="1">
    <location>
        <begin position="22"/>
        <end position="43"/>
    </location>
</feature>
<comment type="caution">
    <text evidence="2">The sequence shown here is derived from an EMBL/GenBank/DDBJ whole genome shotgun (WGS) entry which is preliminary data.</text>
</comment>
<dbReference type="Proteomes" id="UP001153269">
    <property type="component" value="Unassembled WGS sequence"/>
</dbReference>
<accession>A0A9N7VJQ6</accession>
<evidence type="ECO:0000313" key="3">
    <source>
        <dbReference type="Proteomes" id="UP001153269"/>
    </source>
</evidence>
<name>A0A9N7VJQ6_PLEPL</name>
<protein>
    <submittedName>
        <fullName evidence="2">Uncharacterized protein</fullName>
    </submittedName>
</protein>
<organism evidence="2 3">
    <name type="scientific">Pleuronectes platessa</name>
    <name type="common">European plaice</name>
    <dbReference type="NCBI Taxonomy" id="8262"/>
    <lineage>
        <taxon>Eukaryota</taxon>
        <taxon>Metazoa</taxon>
        <taxon>Chordata</taxon>
        <taxon>Craniata</taxon>
        <taxon>Vertebrata</taxon>
        <taxon>Euteleostomi</taxon>
        <taxon>Actinopterygii</taxon>
        <taxon>Neopterygii</taxon>
        <taxon>Teleostei</taxon>
        <taxon>Neoteleostei</taxon>
        <taxon>Acanthomorphata</taxon>
        <taxon>Carangaria</taxon>
        <taxon>Pleuronectiformes</taxon>
        <taxon>Pleuronectoidei</taxon>
        <taxon>Pleuronectidae</taxon>
        <taxon>Pleuronectes</taxon>
    </lineage>
</organism>
<reference evidence="2" key="1">
    <citation type="submission" date="2020-03" db="EMBL/GenBank/DDBJ databases">
        <authorList>
            <person name="Weist P."/>
        </authorList>
    </citation>
    <scope>NUCLEOTIDE SEQUENCE</scope>
</reference>
<evidence type="ECO:0000313" key="2">
    <source>
        <dbReference type="EMBL" id="CAB1454147.1"/>
    </source>
</evidence>